<evidence type="ECO:0000256" key="2">
    <source>
        <dbReference type="ARBA" id="ARBA00022603"/>
    </source>
</evidence>
<keyword evidence="2 5" id="KW-0489">Methyltransferase</keyword>
<dbReference type="InterPro" id="IPR017182">
    <property type="entry name" value="METTL16/PsiM"/>
</dbReference>
<protein>
    <recommendedName>
        <fullName evidence="5">U6 small nuclear RNA (adenine-(43)-N(6))-methyltransferase</fullName>
        <ecNumber evidence="5">2.1.1.-</ecNumber>
    </recommendedName>
</protein>
<evidence type="ECO:0000256" key="4">
    <source>
        <dbReference type="ARBA" id="ARBA00022691"/>
    </source>
</evidence>
<evidence type="ECO:0000256" key="5">
    <source>
        <dbReference type="PIRNR" id="PIRNR037350"/>
    </source>
</evidence>
<evidence type="ECO:0000313" key="7">
    <source>
        <dbReference type="EMBL" id="CAH3108329.1"/>
    </source>
</evidence>
<dbReference type="Pfam" id="PF05971">
    <property type="entry name" value="Methyltransf_10"/>
    <property type="match status" value="1"/>
</dbReference>
<feature type="compositionally biased region" description="Polar residues" evidence="6">
    <location>
        <begin position="465"/>
        <end position="475"/>
    </location>
</feature>
<comment type="caution">
    <text evidence="7">The sequence shown here is derived from an EMBL/GenBank/DDBJ whole genome shotgun (WGS) entry which is preliminary data.</text>
</comment>
<evidence type="ECO:0000256" key="1">
    <source>
        <dbReference type="ARBA" id="ARBA00005878"/>
    </source>
</evidence>
<name>A0ABN8NHV0_9CNID</name>
<dbReference type="PANTHER" id="PTHR13393">
    <property type="entry name" value="SAM-DEPENDENT METHYLTRANSFERASE"/>
    <property type="match status" value="1"/>
</dbReference>
<organism evidence="7 8">
    <name type="scientific">Porites lobata</name>
    <dbReference type="NCBI Taxonomy" id="104759"/>
    <lineage>
        <taxon>Eukaryota</taxon>
        <taxon>Metazoa</taxon>
        <taxon>Cnidaria</taxon>
        <taxon>Anthozoa</taxon>
        <taxon>Hexacorallia</taxon>
        <taxon>Scleractinia</taxon>
        <taxon>Fungiina</taxon>
        <taxon>Poritidae</taxon>
        <taxon>Porites</taxon>
    </lineage>
</organism>
<dbReference type="Proteomes" id="UP001159405">
    <property type="component" value="Unassembled WGS sequence"/>
</dbReference>
<accession>A0ABN8NHV0</accession>
<dbReference type="EC" id="2.1.1.-" evidence="5"/>
<dbReference type="InterPro" id="IPR010286">
    <property type="entry name" value="METTL16/RlmF"/>
</dbReference>
<keyword evidence="8" id="KW-1185">Reference proteome</keyword>
<keyword evidence="4" id="KW-0949">S-adenosyl-L-methionine</keyword>
<evidence type="ECO:0000256" key="6">
    <source>
        <dbReference type="SAM" id="MobiDB-lite"/>
    </source>
</evidence>
<proteinExistence type="inferred from homology"/>
<dbReference type="PANTHER" id="PTHR13393:SF0">
    <property type="entry name" value="RNA N6-ADENOSINE-METHYLTRANSFERASE METTL16"/>
    <property type="match status" value="1"/>
</dbReference>
<dbReference type="CDD" id="cd02440">
    <property type="entry name" value="AdoMet_MTases"/>
    <property type="match status" value="1"/>
</dbReference>
<dbReference type="Gene3D" id="3.40.50.150">
    <property type="entry name" value="Vaccinia Virus protein VP39"/>
    <property type="match status" value="1"/>
</dbReference>
<feature type="compositionally biased region" description="Polar residues" evidence="6">
    <location>
        <begin position="423"/>
        <end position="440"/>
    </location>
</feature>
<gene>
    <name evidence="7" type="ORF">PLOB_00017782</name>
</gene>
<reference evidence="7 8" key="1">
    <citation type="submission" date="2022-05" db="EMBL/GenBank/DDBJ databases">
        <authorList>
            <consortium name="Genoscope - CEA"/>
            <person name="William W."/>
        </authorList>
    </citation>
    <scope>NUCLEOTIDE SEQUENCE [LARGE SCALE GENOMIC DNA]</scope>
</reference>
<feature type="region of interest" description="Disordered" evidence="6">
    <location>
        <begin position="415"/>
        <end position="440"/>
    </location>
</feature>
<dbReference type="PIRSF" id="PIRSF037350">
    <property type="entry name" value="Mtase_ZK1128_prd"/>
    <property type="match status" value="1"/>
</dbReference>
<dbReference type="InterPro" id="IPR029063">
    <property type="entry name" value="SAM-dependent_MTases_sf"/>
</dbReference>
<dbReference type="EMBL" id="CALNXK010000021">
    <property type="protein sequence ID" value="CAH3108329.1"/>
    <property type="molecule type" value="Genomic_DNA"/>
</dbReference>
<feature type="region of interest" description="Disordered" evidence="6">
    <location>
        <begin position="454"/>
        <end position="475"/>
    </location>
</feature>
<evidence type="ECO:0000256" key="3">
    <source>
        <dbReference type="ARBA" id="ARBA00022679"/>
    </source>
</evidence>
<dbReference type="SUPFAM" id="SSF53335">
    <property type="entry name" value="S-adenosyl-L-methionine-dependent methyltransferases"/>
    <property type="match status" value="1"/>
</dbReference>
<sequence>MGFNDLMHPRNIYRNAPPDFKVLGEKFDYFRKHTKETKPGRFTLNFKNPEALRALTCALLEHDFKIKISIPLDRLIPTVPLRLNYVLWIEDLLLCLSEDHCHAIVRGFDIGSGASCIYPLLGAKLNNWHFLATEVDDLSVSYAVDNVKSNGLENNIKVKQVTNDNYLKKPIEEEDNKEFDFCMCNPPFFKNEFEASHGVTRSTKRPQPSGVCTGTETETVAGGGEVEFVKEIIKDSLVMKEQISWYTTMLGKKSSVAPILAFLKENDIKTITTTEFCQGHTMRWGVAWSFLPDVVMQESPSKRRKKAKKAKPLQLIIPNEVTATETGCDKQLKLTDRVKPIVDYVRKTLYELKVAVTEEHDETDKSAGVLTFHCRASDKTWAHQRRKRRELLRKKVGQENQGDCQPHGEELAAKETAEDTIPNDINFQDTSGEKSTGTESLKANETLTNSDVSQVTEFKSREDPSQSNDTQQGSTLPRSLLSFVVRVGAGAEISSELPPDCVVLEMTWVDGQDKNDLYQLYQYFQNKLVRGF</sequence>
<comment type="similarity">
    <text evidence="1 5">Belongs to the methyltransferase superfamily. METTL16/RlmF family.</text>
</comment>
<keyword evidence="3 5" id="KW-0808">Transferase</keyword>
<evidence type="ECO:0000313" key="8">
    <source>
        <dbReference type="Proteomes" id="UP001159405"/>
    </source>
</evidence>